<dbReference type="InterPro" id="IPR027417">
    <property type="entry name" value="P-loop_NTPase"/>
</dbReference>
<dbReference type="InterPro" id="IPR049945">
    <property type="entry name" value="AAA_22"/>
</dbReference>
<reference evidence="2 3" key="1">
    <citation type="submission" date="2024-07" db="EMBL/GenBank/DDBJ databases">
        <title>Uliginosibacterium flavum JJ3220;KACC:17644.</title>
        <authorList>
            <person name="Kim M.K."/>
        </authorList>
    </citation>
    <scope>NUCLEOTIDE SEQUENCE [LARGE SCALE GENOMIC DNA]</scope>
    <source>
        <strain evidence="2 3">KACC:17644</strain>
    </source>
</reference>
<evidence type="ECO:0000313" key="2">
    <source>
        <dbReference type="EMBL" id="MET7016083.1"/>
    </source>
</evidence>
<gene>
    <name evidence="2" type="ORF">ABXR19_18000</name>
</gene>
<evidence type="ECO:0000259" key="1">
    <source>
        <dbReference type="Pfam" id="PF13401"/>
    </source>
</evidence>
<dbReference type="RefSeq" id="WP_354602541.1">
    <property type="nucleotide sequence ID" value="NZ_JBEWZI010000027.1"/>
</dbReference>
<dbReference type="SUPFAM" id="SSF52540">
    <property type="entry name" value="P-loop containing nucleoside triphosphate hydrolases"/>
    <property type="match status" value="1"/>
</dbReference>
<dbReference type="Pfam" id="PF13401">
    <property type="entry name" value="AAA_22"/>
    <property type="match status" value="1"/>
</dbReference>
<sequence length="429" mass="48320">MSDLSPYGDNLLIDGLGPIPNRQDMGRRLCHLPSCPPNIASVPYSVRLHWLMMLRHLHLPRREELRVAESLDVAIRQSYHQRNPTEPGTWSKLCREPLVQPAFSLPAGAVSLVGNSGTGKTEAVTRILRSYPQQLIRHETFPKMKTEHWQVAWLSICVPPSGRTIDLARALMEGWQNAVRAAGGGLENRFDATLARERQSGHKMLDEWRQVACSHFLGLLHLDEIQNLFKLLTLEQRRKRQTSTSGKRGVSNPWAGLPIVEDHALKWILSVANEWGMALCLSGTPDGIRALQSRSSTGQRISTIGHHAFKCFSATDKEFTEVFFPHLIRFQYVANPIEANDELVRTLMRLTAGIPRMLIALWIAAHRTAFERNDDTLRLQDFDQAASSFLAPAMPAIAALNSGDPRLIERFEDLWPDNFDVWEAVAQPA</sequence>
<name>A0ABV2TRB7_9RHOO</name>
<evidence type="ECO:0000313" key="3">
    <source>
        <dbReference type="Proteomes" id="UP001549691"/>
    </source>
</evidence>
<comment type="caution">
    <text evidence="2">The sequence shown here is derived from an EMBL/GenBank/DDBJ whole genome shotgun (WGS) entry which is preliminary data.</text>
</comment>
<dbReference type="EMBL" id="JBEWZI010000027">
    <property type="protein sequence ID" value="MET7016083.1"/>
    <property type="molecule type" value="Genomic_DNA"/>
</dbReference>
<keyword evidence="3" id="KW-1185">Reference proteome</keyword>
<accession>A0ABV2TRB7</accession>
<dbReference type="Proteomes" id="UP001549691">
    <property type="component" value="Unassembled WGS sequence"/>
</dbReference>
<feature type="domain" description="ORC1/DEAH AAA+ ATPase" evidence="1">
    <location>
        <begin position="107"/>
        <end position="285"/>
    </location>
</feature>
<protein>
    <submittedName>
        <fullName evidence="2">AAA family ATPase</fullName>
    </submittedName>
</protein>
<proteinExistence type="predicted"/>
<organism evidence="2 3">
    <name type="scientific">Uliginosibacterium flavum</name>
    <dbReference type="NCBI Taxonomy" id="1396831"/>
    <lineage>
        <taxon>Bacteria</taxon>
        <taxon>Pseudomonadati</taxon>
        <taxon>Pseudomonadota</taxon>
        <taxon>Betaproteobacteria</taxon>
        <taxon>Rhodocyclales</taxon>
        <taxon>Zoogloeaceae</taxon>
        <taxon>Uliginosibacterium</taxon>
    </lineage>
</organism>